<dbReference type="Proteomes" id="UP000050277">
    <property type="component" value="Unassembled WGS sequence"/>
</dbReference>
<keyword evidence="1" id="KW-0175">Coiled coil</keyword>
<protein>
    <submittedName>
        <fullName evidence="2">Uncharacterized protein</fullName>
    </submittedName>
</protein>
<proteinExistence type="predicted"/>
<dbReference type="RefSeq" id="WP_054532362.1">
    <property type="nucleotide sequence ID" value="NZ_LGKP01000002.1"/>
</dbReference>
<evidence type="ECO:0000313" key="3">
    <source>
        <dbReference type="Proteomes" id="UP000050277"/>
    </source>
</evidence>
<feature type="coiled-coil region" evidence="1">
    <location>
        <begin position="220"/>
        <end position="261"/>
    </location>
</feature>
<evidence type="ECO:0000313" key="2">
    <source>
        <dbReference type="EMBL" id="KPL91981.1"/>
    </source>
</evidence>
<comment type="caution">
    <text evidence="2">The sequence shown here is derived from an EMBL/GenBank/DDBJ whole genome shotgun (WGS) entry which is preliminary data.</text>
</comment>
<keyword evidence="3" id="KW-1185">Reference proteome</keyword>
<dbReference type="AlphaFoldDB" id="A0A0P6YED2"/>
<dbReference type="STRING" id="70996.SE18_00010"/>
<evidence type="ECO:0000256" key="1">
    <source>
        <dbReference type="SAM" id="Coils"/>
    </source>
</evidence>
<reference evidence="2 3" key="1">
    <citation type="submission" date="2015-07" db="EMBL/GenBank/DDBJ databases">
        <title>Whole genome sequence of Herpetosiphon geysericola DSM 7119.</title>
        <authorList>
            <person name="Hemp J."/>
            <person name="Ward L.M."/>
            <person name="Pace L.A."/>
            <person name="Fischer W.W."/>
        </authorList>
    </citation>
    <scope>NUCLEOTIDE SEQUENCE [LARGE SCALE GENOMIC DNA]</scope>
    <source>
        <strain evidence="2 3">DSM 7119</strain>
    </source>
</reference>
<gene>
    <name evidence="2" type="ORF">SE18_00010</name>
</gene>
<dbReference type="EMBL" id="LGKP01000002">
    <property type="protein sequence ID" value="KPL91981.1"/>
    <property type="molecule type" value="Genomic_DNA"/>
</dbReference>
<organism evidence="2 3">
    <name type="scientific">Herpetosiphon geysericola</name>
    <dbReference type="NCBI Taxonomy" id="70996"/>
    <lineage>
        <taxon>Bacteria</taxon>
        <taxon>Bacillati</taxon>
        <taxon>Chloroflexota</taxon>
        <taxon>Chloroflexia</taxon>
        <taxon>Herpetosiphonales</taxon>
        <taxon>Herpetosiphonaceae</taxon>
        <taxon>Herpetosiphon</taxon>
    </lineage>
</organism>
<sequence>MQKDSSTLKSAKPKSPWIEFITTVKRDIDQFIEYIQYDSNKTRDKITNKLIIKKTRKPIQMSIEERNEFIECIIKKTEYTNKFLLLLNKTKNIPEINKLLTECVEYMIERDNIISIIDFRDIISLSTKIRNFINNKDYNINTITIYLYYSLLNKLINENEYLYIIKEISNSKYAYNNLIDIVTYFTINPESSSYLSDYISSINDKSNALINKANYLYDQNNKYINSINELNSTINNLENKVTNLEVEKNNLENDINSMKASFLYKTNELREHFSGVLQGQMIRWLTTSIEAIQADPKRLEVVEERLNNLLQLVERELQWLQHSA</sequence>
<name>A0A0P6YED2_9CHLR</name>
<accession>A0A0P6YED2</accession>